<keyword evidence="1" id="KW-0472">Membrane</keyword>
<dbReference type="EMBL" id="CP034550">
    <property type="protein sequence ID" value="QFZ22319.1"/>
    <property type="molecule type" value="Genomic_DNA"/>
</dbReference>
<dbReference type="OrthoDB" id="5966662at2"/>
<organism evidence="2 3">
    <name type="scientific">Saccharothrix syringae</name>
    <name type="common">Nocardiopsis syringae</name>
    <dbReference type="NCBI Taxonomy" id="103733"/>
    <lineage>
        <taxon>Bacteria</taxon>
        <taxon>Bacillati</taxon>
        <taxon>Actinomycetota</taxon>
        <taxon>Actinomycetes</taxon>
        <taxon>Pseudonocardiales</taxon>
        <taxon>Pseudonocardiaceae</taxon>
        <taxon>Saccharothrix</taxon>
    </lineage>
</organism>
<feature type="transmembrane region" description="Helical" evidence="1">
    <location>
        <begin position="12"/>
        <end position="33"/>
    </location>
</feature>
<keyword evidence="1" id="KW-1133">Transmembrane helix</keyword>
<feature type="transmembrane region" description="Helical" evidence="1">
    <location>
        <begin position="73"/>
        <end position="94"/>
    </location>
</feature>
<sequence>MAGVDVRGSLTAVRGPLAVAAAAVAGCGVLLFVDPNRPGSLLPPCPLYALTGIQCPACGSTRMVHALLHGDLAAAWHFNAVMLVAGLPLLAWLWLRWARAARRGRPNPPVPRRVAVPVLVVAVGWALVRNLAVGT</sequence>
<protein>
    <submittedName>
        <fullName evidence="2">DUF2752 domain-containing protein</fullName>
    </submittedName>
</protein>
<reference evidence="3" key="1">
    <citation type="journal article" date="2021" name="Curr. Microbiol.">
        <title>Complete genome of nocamycin-producing strain Saccharothrix syringae NRRL B-16468 reveals the biosynthetic potential for secondary metabolites.</title>
        <authorList>
            <person name="Mo X."/>
            <person name="Yang S."/>
        </authorList>
    </citation>
    <scope>NUCLEOTIDE SEQUENCE [LARGE SCALE GENOMIC DNA]</scope>
    <source>
        <strain evidence="3">ATCC 51364 / DSM 43886 / JCM 6844 / KCTC 9398 / NBRC 14523 / NRRL B-16468 / INA 2240</strain>
    </source>
</reference>
<dbReference type="PROSITE" id="PS51257">
    <property type="entry name" value="PROKAR_LIPOPROTEIN"/>
    <property type="match status" value="1"/>
</dbReference>
<keyword evidence="1" id="KW-0812">Transmembrane</keyword>
<dbReference type="AlphaFoldDB" id="A0A5Q0H801"/>
<dbReference type="InterPro" id="IPR021215">
    <property type="entry name" value="DUF2752"/>
</dbReference>
<gene>
    <name evidence="2" type="ORF">EKG83_37265</name>
</gene>
<accession>A0A5Q0H801</accession>
<evidence type="ECO:0000313" key="2">
    <source>
        <dbReference type="EMBL" id="QFZ22319.1"/>
    </source>
</evidence>
<dbReference type="RefSeq" id="WP_051764526.1">
    <property type="nucleotide sequence ID" value="NZ_CP034550.1"/>
</dbReference>
<evidence type="ECO:0000313" key="3">
    <source>
        <dbReference type="Proteomes" id="UP000325787"/>
    </source>
</evidence>
<name>A0A5Q0H801_SACSY</name>
<evidence type="ECO:0000256" key="1">
    <source>
        <dbReference type="SAM" id="Phobius"/>
    </source>
</evidence>
<proteinExistence type="predicted"/>
<dbReference type="Proteomes" id="UP000325787">
    <property type="component" value="Chromosome"/>
</dbReference>
<keyword evidence="3" id="KW-1185">Reference proteome</keyword>
<dbReference type="KEGG" id="ssyi:EKG83_37265"/>
<dbReference type="Pfam" id="PF10825">
    <property type="entry name" value="DUF2752"/>
    <property type="match status" value="1"/>
</dbReference>